<sequence length="192" mass="20391">MCSLSLLVEPAGVSASHQECRQCLGICYLGLSECRQRSSPLPAALLAESADTVHSGRRCLCLHSHLPADVQGIPGTRPVPQCHVSLLRHPLSPTAIPELRLHGEPGVSAESGGFFLRILPESSVSQHHSVSQPLQPSPALSTQQTNMAPMGLQQTALHQPPYLQSNMSAAVAASSQHFPQAMLMSSPSVVSR</sequence>
<name>A0A7J7KH21_BUGNE</name>
<gene>
    <name evidence="1" type="ORF">EB796_004515</name>
</gene>
<dbReference type="EMBL" id="VXIV02000611">
    <property type="protein sequence ID" value="KAF6037174.1"/>
    <property type="molecule type" value="Genomic_DNA"/>
</dbReference>
<evidence type="ECO:0000313" key="2">
    <source>
        <dbReference type="Proteomes" id="UP000593567"/>
    </source>
</evidence>
<dbReference type="Proteomes" id="UP000593567">
    <property type="component" value="Unassembled WGS sequence"/>
</dbReference>
<reference evidence="1" key="1">
    <citation type="submission" date="2020-06" db="EMBL/GenBank/DDBJ databases">
        <title>Draft genome of Bugula neritina, a colonial animal packing powerful symbionts and potential medicines.</title>
        <authorList>
            <person name="Rayko M."/>
        </authorList>
    </citation>
    <scope>NUCLEOTIDE SEQUENCE [LARGE SCALE GENOMIC DNA]</scope>
    <source>
        <strain evidence="1">Kwan_BN1</strain>
    </source>
</reference>
<protein>
    <submittedName>
        <fullName evidence="1">Uncharacterized protein</fullName>
    </submittedName>
</protein>
<evidence type="ECO:0000313" key="1">
    <source>
        <dbReference type="EMBL" id="KAF6037174.1"/>
    </source>
</evidence>
<proteinExistence type="predicted"/>
<comment type="caution">
    <text evidence="1">The sequence shown here is derived from an EMBL/GenBank/DDBJ whole genome shotgun (WGS) entry which is preliminary data.</text>
</comment>
<dbReference type="AlphaFoldDB" id="A0A7J7KH21"/>
<keyword evidence="2" id="KW-1185">Reference proteome</keyword>
<organism evidence="1 2">
    <name type="scientific">Bugula neritina</name>
    <name type="common">Brown bryozoan</name>
    <name type="synonym">Sertularia neritina</name>
    <dbReference type="NCBI Taxonomy" id="10212"/>
    <lineage>
        <taxon>Eukaryota</taxon>
        <taxon>Metazoa</taxon>
        <taxon>Spiralia</taxon>
        <taxon>Lophotrochozoa</taxon>
        <taxon>Bryozoa</taxon>
        <taxon>Gymnolaemata</taxon>
        <taxon>Cheilostomatida</taxon>
        <taxon>Flustrina</taxon>
        <taxon>Buguloidea</taxon>
        <taxon>Bugulidae</taxon>
        <taxon>Bugula</taxon>
    </lineage>
</organism>
<accession>A0A7J7KH21</accession>